<comment type="similarity">
    <text evidence="1">Belongs to the p23/wos2 family.</text>
</comment>
<comment type="subunit">
    <text evidence="1">Interacts with HSP90 in an ATP-dependent manner.</text>
</comment>
<dbReference type="OrthoDB" id="848702at2759"/>
<dbReference type="PANTHER" id="PTHR22932">
    <property type="entry name" value="TELOMERASE-BINDING PROTEIN P23 HSP90 CO-CHAPERONE"/>
    <property type="match status" value="1"/>
</dbReference>
<keyword evidence="1" id="KW-0963">Cytoplasm</keyword>
<dbReference type="GO" id="GO:0005829">
    <property type="term" value="C:cytosol"/>
    <property type="evidence" value="ECO:0007669"/>
    <property type="project" value="TreeGrafter"/>
</dbReference>
<comment type="subcellular location">
    <subcellularLocation>
        <location evidence="1">Cytoplasm</location>
    </subcellularLocation>
    <subcellularLocation>
        <location evidence="1">Nucleus</location>
    </subcellularLocation>
</comment>
<proteinExistence type="inferred from homology"/>
<dbReference type="AlphaFoldDB" id="A0A067K6R4"/>
<organism evidence="3 4">
    <name type="scientific">Jatropha curcas</name>
    <name type="common">Barbados nut</name>
    <dbReference type="NCBI Taxonomy" id="180498"/>
    <lineage>
        <taxon>Eukaryota</taxon>
        <taxon>Viridiplantae</taxon>
        <taxon>Streptophyta</taxon>
        <taxon>Embryophyta</taxon>
        <taxon>Tracheophyta</taxon>
        <taxon>Spermatophyta</taxon>
        <taxon>Magnoliopsida</taxon>
        <taxon>eudicotyledons</taxon>
        <taxon>Gunneridae</taxon>
        <taxon>Pentapetalae</taxon>
        <taxon>rosids</taxon>
        <taxon>fabids</taxon>
        <taxon>Malpighiales</taxon>
        <taxon>Euphorbiaceae</taxon>
        <taxon>Crotonoideae</taxon>
        <taxon>Jatropheae</taxon>
        <taxon>Jatropha</taxon>
    </lineage>
</organism>
<dbReference type="GO" id="GO:0006457">
    <property type="term" value="P:protein folding"/>
    <property type="evidence" value="ECO:0007669"/>
    <property type="project" value="TreeGrafter"/>
</dbReference>
<accession>A0A067K6R4</accession>
<keyword evidence="1" id="KW-0539">Nucleus</keyword>
<dbReference type="GO" id="GO:0005634">
    <property type="term" value="C:nucleus"/>
    <property type="evidence" value="ECO:0007669"/>
    <property type="project" value="UniProtKB-SubCell"/>
</dbReference>
<keyword evidence="1" id="KW-0143">Chaperone</keyword>
<comment type="function">
    <text evidence="1">Acts as a co-chaperone for HSP90.</text>
</comment>
<dbReference type="EMBL" id="KK914829">
    <property type="protein sequence ID" value="KDP27514.1"/>
    <property type="molecule type" value="Genomic_DNA"/>
</dbReference>
<dbReference type="Proteomes" id="UP000027138">
    <property type="component" value="Unassembled WGS sequence"/>
</dbReference>
<gene>
    <name evidence="3" type="ORF">JCGZ_20154</name>
</gene>
<name>A0A067K6R4_JATCU</name>
<protein>
    <recommendedName>
        <fullName evidence="1">Co-chaperone protein p23</fullName>
    </recommendedName>
</protein>
<dbReference type="STRING" id="180498.A0A067K6R4"/>
<feature type="region of interest" description="Disordered" evidence="2">
    <location>
        <begin position="77"/>
        <end position="115"/>
    </location>
</feature>
<evidence type="ECO:0000313" key="4">
    <source>
        <dbReference type="Proteomes" id="UP000027138"/>
    </source>
</evidence>
<dbReference type="Gene3D" id="2.60.40.790">
    <property type="match status" value="1"/>
</dbReference>
<reference evidence="3 4" key="1">
    <citation type="journal article" date="2014" name="PLoS ONE">
        <title>Global Analysis of Gene Expression Profiles in Physic Nut (Jatropha curcas L.) Seedlings Exposed to Salt Stress.</title>
        <authorList>
            <person name="Zhang L."/>
            <person name="Zhang C."/>
            <person name="Wu P."/>
            <person name="Chen Y."/>
            <person name="Li M."/>
            <person name="Jiang H."/>
            <person name="Wu G."/>
        </authorList>
    </citation>
    <scope>NUCLEOTIDE SEQUENCE [LARGE SCALE GENOMIC DNA]</scope>
    <source>
        <strain evidence="4">cv. GZQX0401</strain>
        <tissue evidence="3">Young leaves</tissue>
    </source>
</reference>
<dbReference type="InterPro" id="IPR045250">
    <property type="entry name" value="p23-like"/>
</dbReference>
<evidence type="ECO:0000256" key="2">
    <source>
        <dbReference type="SAM" id="MobiDB-lite"/>
    </source>
</evidence>
<keyword evidence="4" id="KW-1185">Reference proteome</keyword>
<dbReference type="InterPro" id="IPR008978">
    <property type="entry name" value="HSP20-like_chaperone"/>
</dbReference>
<feature type="compositionally biased region" description="Acidic residues" evidence="2">
    <location>
        <begin position="77"/>
        <end position="90"/>
    </location>
</feature>
<dbReference type="GO" id="GO:0051879">
    <property type="term" value="F:Hsp90 protein binding"/>
    <property type="evidence" value="ECO:0007669"/>
    <property type="project" value="UniProtKB-UniRule"/>
</dbReference>
<dbReference type="GO" id="GO:0051087">
    <property type="term" value="F:protein-folding chaperone binding"/>
    <property type="evidence" value="ECO:0007669"/>
    <property type="project" value="TreeGrafter"/>
</dbReference>
<evidence type="ECO:0000313" key="3">
    <source>
        <dbReference type="EMBL" id="KDP27514.1"/>
    </source>
</evidence>
<sequence length="115" mass="12689">MSDKLLITAELPDAQDVKLKLEPEGKFSFSATSGVDKIPYEVELDLLDKVNVELRVFVKAWSGQLPAQMMCLTTIVDEDSDDRETEEDSVGDAHAHSAEEEAAAYGSEELDIKKT</sequence>
<dbReference type="PANTHER" id="PTHR22932:SF11">
    <property type="entry name" value="CO-CHAPERONE PROTEIN P23"/>
    <property type="match status" value="1"/>
</dbReference>
<dbReference type="GO" id="GO:0051131">
    <property type="term" value="P:chaperone-mediated protein complex assembly"/>
    <property type="evidence" value="ECO:0007669"/>
    <property type="project" value="TreeGrafter"/>
</dbReference>
<evidence type="ECO:0000256" key="1">
    <source>
        <dbReference type="RuleBase" id="RU369032"/>
    </source>
</evidence>
<dbReference type="SUPFAM" id="SSF49764">
    <property type="entry name" value="HSP20-like chaperones"/>
    <property type="match status" value="1"/>
</dbReference>